<dbReference type="Pfam" id="PF16770">
    <property type="entry name" value="RTT107_BRCT_5"/>
    <property type="match status" value="1"/>
</dbReference>
<dbReference type="PANTHER" id="PTHR47667">
    <property type="entry name" value="REGULATOR OF TY1 TRANSPOSITION PROTEIN 107"/>
    <property type="match status" value="1"/>
</dbReference>
<reference evidence="3 4" key="1">
    <citation type="submission" date="2017-10" db="EMBL/GenBank/DDBJ databases">
        <title>Comparative genomics in systemic dimorphic fungi from Ajellomycetaceae.</title>
        <authorList>
            <person name="Munoz J.F."/>
            <person name="Mcewen J.G."/>
            <person name="Clay O.K."/>
            <person name="Cuomo C.A."/>
        </authorList>
    </citation>
    <scope>NUCLEOTIDE SEQUENCE [LARGE SCALE GENOMIC DNA]</scope>
    <source>
        <strain evidence="3 4">UAMH7299</strain>
    </source>
</reference>
<evidence type="ECO:0000313" key="3">
    <source>
        <dbReference type="EMBL" id="PGH12353.1"/>
    </source>
</evidence>
<dbReference type="CDD" id="cd18437">
    <property type="entry name" value="BRCT_BRC1_like_rpt3"/>
    <property type="match status" value="1"/>
</dbReference>
<feature type="domain" description="BRCT" evidence="2">
    <location>
        <begin position="643"/>
        <end position="726"/>
    </location>
</feature>
<dbReference type="OrthoDB" id="342264at2759"/>
<dbReference type="PROSITE" id="PS50172">
    <property type="entry name" value="BRCT"/>
    <property type="match status" value="4"/>
</dbReference>
<feature type="region of interest" description="Disordered" evidence="1">
    <location>
        <begin position="592"/>
        <end position="635"/>
    </location>
</feature>
<dbReference type="Proteomes" id="UP000224634">
    <property type="component" value="Unassembled WGS sequence"/>
</dbReference>
<dbReference type="CDD" id="cd17743">
    <property type="entry name" value="BRCT_BRC1_like_rpt5"/>
    <property type="match status" value="1"/>
</dbReference>
<dbReference type="InterPro" id="IPR053036">
    <property type="entry name" value="CellCycle_DNARepair_Reg"/>
</dbReference>
<dbReference type="GO" id="GO:0035361">
    <property type="term" value="C:Cul8-RING ubiquitin ligase complex"/>
    <property type="evidence" value="ECO:0007669"/>
    <property type="project" value="TreeGrafter"/>
</dbReference>
<evidence type="ECO:0000313" key="4">
    <source>
        <dbReference type="Proteomes" id="UP000224634"/>
    </source>
</evidence>
<dbReference type="CDD" id="cd18436">
    <property type="entry name" value="BRCT_BRC1_like_rpt2"/>
    <property type="match status" value="1"/>
</dbReference>
<dbReference type="GO" id="GO:0005634">
    <property type="term" value="C:nucleus"/>
    <property type="evidence" value="ECO:0007669"/>
    <property type="project" value="TreeGrafter"/>
</dbReference>
<dbReference type="FunFam" id="3.40.50.10190:FF:000048">
    <property type="entry name" value="DNA repair protein Rtt107"/>
    <property type="match status" value="1"/>
</dbReference>
<evidence type="ECO:0000256" key="1">
    <source>
        <dbReference type="SAM" id="MobiDB-lite"/>
    </source>
</evidence>
<name>A0A2B7XUB0_POLH7</name>
<sequence length="878" mass="97841">MDGEQAPREPALFLQCRLCIIRSQALDADTADQLLAAIEENGGDAFIHQSPAPLPPVNGFTHVVSPTIEFPGHDTVCDALIPVVKPQWIYASIAKYKLANPRQYNPDPRLFLNDVVVTCSDLPDGDKDAIIGGVLAMGGLYSSRLTLNTTHLVALTAESDKCRVVESKRLNTKIVLPHWFDDCLKLGKRIDERPYLLPDPEILYMRADAPVRTTENKDIIGASTPEPKSLQLETPIEARDDLIVFQGKKVMMSDDLGVDRLLSSMEQLIIKGGGQVVHDVRKTDIYICRYREGQDYILASRLGKDVGNLSWLFHLITRNVWTSPLRRLLHYPLSRSGIPGFQKFKISLSNYAGEARIYLENLIAASGAECTKTLKQDNTHLITAHGNSEKCTAAKEWSLNIVNHLWLEESYAKWQLQTVSDPRYTHFPHRTNLGEIVGQTKIDKFAIEEHFFPEEDGSSSAITASTAMQQKDTNKLNATATSSKPIRKTKAKNNNNTKQNSTLQVPNTATPQGQKNGKSVATSTTTTTPARGKERSLQTPLVSKFLSEGKENDTPSTTGSRKSKDIAAARLHEIAPDIALYEKEKKRVGGVIYGGRRKSDQNDETVSGSGRKRSMEPEDFSDDGEVSEMKKQKKSKPPVKIHLLITGYTRWVGNASQEDTDKSHLRSLGIQVVQDASKCTHLAARSILRTHKFANALAYSPKIITTEFITDCILKDRLLNPDEYPLRDPESESKYRFSLEDSRKRALKNKNKLLDGKMIYCVENIRGGFDAFKSIVETNGGQCALYRGRSGMAISGRRTAADEGQHAGGGDAEEVFLISGLEKSHMKLWPKFRTMVQDARKVPRIVGADWLLEIAMSQEWRSDDNFELCEADVQMADE</sequence>
<feature type="compositionally biased region" description="Polar residues" evidence="1">
    <location>
        <begin position="468"/>
        <end position="484"/>
    </location>
</feature>
<feature type="domain" description="BRCT" evidence="2">
    <location>
        <begin position="8"/>
        <end position="106"/>
    </location>
</feature>
<feature type="domain" description="BRCT" evidence="2">
    <location>
        <begin position="106"/>
        <end position="197"/>
    </location>
</feature>
<proteinExistence type="predicted"/>
<gene>
    <name evidence="3" type="ORF">AJ80_06763</name>
</gene>
<dbReference type="SMART" id="SM00292">
    <property type="entry name" value="BRCT"/>
    <property type="match status" value="5"/>
</dbReference>
<dbReference type="Pfam" id="PF12738">
    <property type="entry name" value="PTCB-BRCT"/>
    <property type="match status" value="2"/>
</dbReference>
<dbReference type="Gene3D" id="3.40.50.10190">
    <property type="entry name" value="BRCT domain"/>
    <property type="match status" value="5"/>
</dbReference>
<dbReference type="EMBL" id="PDNA01000119">
    <property type="protein sequence ID" value="PGH12353.1"/>
    <property type="molecule type" value="Genomic_DNA"/>
</dbReference>
<feature type="compositionally biased region" description="Polar residues" evidence="1">
    <location>
        <begin position="499"/>
        <end position="521"/>
    </location>
</feature>
<organism evidence="3 4">
    <name type="scientific">Polytolypa hystricis (strain UAMH7299)</name>
    <dbReference type="NCBI Taxonomy" id="1447883"/>
    <lineage>
        <taxon>Eukaryota</taxon>
        <taxon>Fungi</taxon>
        <taxon>Dikarya</taxon>
        <taxon>Ascomycota</taxon>
        <taxon>Pezizomycotina</taxon>
        <taxon>Eurotiomycetes</taxon>
        <taxon>Eurotiomycetidae</taxon>
        <taxon>Onygenales</taxon>
        <taxon>Onygenales incertae sedis</taxon>
        <taxon>Polytolypa</taxon>
    </lineage>
</organism>
<dbReference type="InterPro" id="IPR001357">
    <property type="entry name" value="BRCT_dom"/>
</dbReference>
<accession>A0A2B7XUB0</accession>
<comment type="caution">
    <text evidence="3">The sequence shown here is derived from an EMBL/GenBank/DDBJ whole genome shotgun (WGS) entry which is preliminary data.</text>
</comment>
<keyword evidence="4" id="KW-1185">Reference proteome</keyword>
<dbReference type="STRING" id="1447883.A0A2B7XUB0"/>
<feature type="domain" description="BRCT" evidence="2">
    <location>
        <begin position="341"/>
        <end position="424"/>
    </location>
</feature>
<evidence type="ECO:0000259" key="2">
    <source>
        <dbReference type="PROSITE" id="PS50172"/>
    </source>
</evidence>
<dbReference type="GO" id="GO:0006302">
    <property type="term" value="P:double-strand break repair"/>
    <property type="evidence" value="ECO:0007669"/>
    <property type="project" value="TreeGrafter"/>
</dbReference>
<dbReference type="SUPFAM" id="SSF52113">
    <property type="entry name" value="BRCT domain"/>
    <property type="match status" value="6"/>
</dbReference>
<dbReference type="AlphaFoldDB" id="A0A2B7XUB0"/>
<dbReference type="InterPro" id="IPR036420">
    <property type="entry name" value="BRCT_dom_sf"/>
</dbReference>
<feature type="region of interest" description="Disordered" evidence="1">
    <location>
        <begin position="468"/>
        <end position="565"/>
    </location>
</feature>
<protein>
    <recommendedName>
        <fullName evidence="2">BRCT domain-containing protein</fullName>
    </recommendedName>
</protein>
<dbReference type="GO" id="GO:1990683">
    <property type="term" value="P:DNA double-strand break attachment to nuclear envelope"/>
    <property type="evidence" value="ECO:0007669"/>
    <property type="project" value="TreeGrafter"/>
</dbReference>
<feature type="compositionally biased region" description="Acidic residues" evidence="1">
    <location>
        <begin position="617"/>
        <end position="626"/>
    </location>
</feature>
<dbReference type="PANTHER" id="PTHR47667:SF1">
    <property type="entry name" value="REGULATOR OF TY1 TRANSPOSITION PROTEIN 107"/>
    <property type="match status" value="1"/>
</dbReference>